<gene>
    <name evidence="1" type="ORF">QRX88_17740</name>
</gene>
<dbReference type="EMBL" id="JASUBT010000022">
    <property type="protein sequence ID" value="MDL4937547.1"/>
    <property type="molecule type" value="Genomic_DNA"/>
</dbReference>
<dbReference type="Proteomes" id="UP001241571">
    <property type="component" value="Unassembled WGS sequence"/>
</dbReference>
<reference evidence="1 2" key="1">
    <citation type="submission" date="2023-06" db="EMBL/GenBank/DDBJ databases">
        <title>Acute promotion of culturable opportunistic pathogens and persistent increase of antibiotic resistance following antibiotic exposure in mouse gut microbiota.</title>
        <authorList>
            <person name="Li L."/>
            <person name="Wang B."/>
            <person name="Sun Y."/>
            <person name="Wang M."/>
            <person name="Xu H."/>
        </authorList>
    </citation>
    <scope>NUCLEOTIDE SEQUENCE [LARGE SCALE GENOMIC DNA]</scope>
    <source>
        <strain evidence="1 2">CRI2_2</strain>
    </source>
</reference>
<name>A0ABD4ZXR1_ENTGA</name>
<sequence length="74" mass="8454">MPKQYKVLGETRVIQDENGNAKVQISKELADDKPMLVTFLGMNVEVVANKFNMTVDDLLKLIKQNIEVEPMQFD</sequence>
<dbReference type="AlphaFoldDB" id="A0ABD4ZXR1"/>
<evidence type="ECO:0000313" key="2">
    <source>
        <dbReference type="Proteomes" id="UP001241571"/>
    </source>
</evidence>
<dbReference type="RefSeq" id="WP_103301252.1">
    <property type="nucleotide sequence ID" value="NZ_CP078506.1"/>
</dbReference>
<comment type="caution">
    <text evidence="1">The sequence shown here is derived from an EMBL/GenBank/DDBJ whole genome shotgun (WGS) entry which is preliminary data.</text>
</comment>
<organism evidence="1 2">
    <name type="scientific">Enterococcus gallinarum</name>
    <dbReference type="NCBI Taxonomy" id="1353"/>
    <lineage>
        <taxon>Bacteria</taxon>
        <taxon>Bacillati</taxon>
        <taxon>Bacillota</taxon>
        <taxon>Bacilli</taxon>
        <taxon>Lactobacillales</taxon>
        <taxon>Enterococcaceae</taxon>
        <taxon>Enterococcus</taxon>
    </lineage>
</organism>
<proteinExistence type="predicted"/>
<protein>
    <submittedName>
        <fullName evidence="1">Uncharacterized protein</fullName>
    </submittedName>
</protein>
<accession>A0ABD4ZXR1</accession>
<evidence type="ECO:0000313" key="1">
    <source>
        <dbReference type="EMBL" id="MDL4937547.1"/>
    </source>
</evidence>